<gene>
    <name evidence="9" type="ORF">PSTG_04875</name>
</gene>
<organism evidence="9 10">
    <name type="scientific">Puccinia striiformis f. sp. tritici PST-78</name>
    <dbReference type="NCBI Taxonomy" id="1165861"/>
    <lineage>
        <taxon>Eukaryota</taxon>
        <taxon>Fungi</taxon>
        <taxon>Dikarya</taxon>
        <taxon>Basidiomycota</taxon>
        <taxon>Pucciniomycotina</taxon>
        <taxon>Pucciniomycetes</taxon>
        <taxon>Pucciniales</taxon>
        <taxon>Pucciniaceae</taxon>
        <taxon>Puccinia</taxon>
    </lineage>
</organism>
<dbReference type="GO" id="GO:0043111">
    <property type="term" value="P:replication fork arrest"/>
    <property type="evidence" value="ECO:0007669"/>
    <property type="project" value="TreeGrafter"/>
</dbReference>
<reference evidence="10" key="1">
    <citation type="submission" date="2014-03" db="EMBL/GenBank/DDBJ databases">
        <title>The Genome Sequence of Puccinia striiformis f. sp. tritici PST-78.</title>
        <authorList>
            <consortium name="The Broad Institute Genome Sequencing Platform"/>
            <person name="Cuomo C."/>
            <person name="Hulbert S."/>
            <person name="Chen X."/>
            <person name="Walker B."/>
            <person name="Young S.K."/>
            <person name="Zeng Q."/>
            <person name="Gargeya S."/>
            <person name="Fitzgerald M."/>
            <person name="Haas B."/>
            <person name="Abouelleil A."/>
            <person name="Alvarado L."/>
            <person name="Arachchi H.M."/>
            <person name="Berlin A.M."/>
            <person name="Chapman S.B."/>
            <person name="Goldberg J."/>
            <person name="Griggs A."/>
            <person name="Gujja S."/>
            <person name="Hansen M."/>
            <person name="Howarth C."/>
            <person name="Imamovic A."/>
            <person name="Larimer J."/>
            <person name="McCowan C."/>
            <person name="Montmayeur A."/>
            <person name="Murphy C."/>
            <person name="Neiman D."/>
            <person name="Pearson M."/>
            <person name="Priest M."/>
            <person name="Roberts A."/>
            <person name="Saif S."/>
            <person name="Shea T."/>
            <person name="Sisk P."/>
            <person name="Sykes S."/>
            <person name="Wortman J."/>
            <person name="Nusbaum C."/>
            <person name="Birren B."/>
        </authorList>
    </citation>
    <scope>NUCLEOTIDE SEQUENCE [LARGE SCALE GENOMIC DNA]</scope>
    <source>
        <strain evidence="10">race PST-78</strain>
    </source>
</reference>
<dbReference type="InterPro" id="IPR012923">
    <property type="entry name" value="Csm3"/>
</dbReference>
<evidence type="ECO:0000256" key="7">
    <source>
        <dbReference type="SAM" id="MobiDB-lite"/>
    </source>
</evidence>
<comment type="similarity">
    <text evidence="2 6">Belongs to the CSM3 family.</text>
</comment>
<keyword evidence="4 6" id="KW-0539">Nucleus</keyword>
<dbReference type="GO" id="GO:0006974">
    <property type="term" value="P:DNA damage response"/>
    <property type="evidence" value="ECO:0007669"/>
    <property type="project" value="UniProtKB-KW"/>
</dbReference>
<evidence type="ECO:0000256" key="6">
    <source>
        <dbReference type="RuleBase" id="RU366049"/>
    </source>
</evidence>
<dbReference type="OrthoDB" id="2501273at2759"/>
<feature type="region of interest" description="Disordered" evidence="7">
    <location>
        <begin position="195"/>
        <end position="219"/>
    </location>
</feature>
<evidence type="ECO:0000256" key="3">
    <source>
        <dbReference type="ARBA" id="ARBA00022763"/>
    </source>
</evidence>
<dbReference type="EMBL" id="AJIL01000026">
    <property type="protein sequence ID" value="KNF02058.1"/>
    <property type="molecule type" value="Genomic_DNA"/>
</dbReference>
<keyword evidence="5 6" id="KW-0131">Cell cycle</keyword>
<keyword evidence="3 6" id="KW-0227">DNA damage</keyword>
<dbReference type="GO" id="GO:0003677">
    <property type="term" value="F:DNA binding"/>
    <property type="evidence" value="ECO:0007669"/>
    <property type="project" value="TreeGrafter"/>
</dbReference>
<dbReference type="Proteomes" id="UP000054564">
    <property type="component" value="Unassembled WGS sequence"/>
</dbReference>
<feature type="region of interest" description="Disordered" evidence="7">
    <location>
        <begin position="1"/>
        <end position="52"/>
    </location>
</feature>
<evidence type="ECO:0000313" key="10">
    <source>
        <dbReference type="Proteomes" id="UP000054564"/>
    </source>
</evidence>
<dbReference type="STRING" id="1165861.A0A0L0VS02"/>
<dbReference type="Pfam" id="PF07962">
    <property type="entry name" value="Swi3"/>
    <property type="match status" value="1"/>
</dbReference>
<evidence type="ECO:0000256" key="1">
    <source>
        <dbReference type="ARBA" id="ARBA00004123"/>
    </source>
</evidence>
<accession>A0A0L0VS02</accession>
<protein>
    <recommendedName>
        <fullName evidence="6">Chromosome segregation in meiosis protein</fullName>
    </recommendedName>
</protein>
<feature type="domain" description="Chromosome segregation in meiosis protein 3" evidence="8">
    <location>
        <begin position="119"/>
        <end position="201"/>
    </location>
</feature>
<comment type="function">
    <text evidence="6">Plays an important role in the control of DNA replication and the maintenance of replication fork stability.</text>
</comment>
<evidence type="ECO:0000256" key="4">
    <source>
        <dbReference type="ARBA" id="ARBA00023242"/>
    </source>
</evidence>
<evidence type="ECO:0000313" key="9">
    <source>
        <dbReference type="EMBL" id="KNF02058.1"/>
    </source>
</evidence>
<dbReference type="AlphaFoldDB" id="A0A0L0VS02"/>
<comment type="subcellular location">
    <subcellularLocation>
        <location evidence="1 6">Nucleus</location>
    </subcellularLocation>
</comment>
<dbReference type="InterPro" id="IPR040038">
    <property type="entry name" value="TIPIN/Csm3/Swi3"/>
</dbReference>
<evidence type="ECO:0000256" key="5">
    <source>
        <dbReference type="ARBA" id="ARBA00023306"/>
    </source>
</evidence>
<dbReference type="PANTHER" id="PTHR13220:SF11">
    <property type="entry name" value="TIMELESS-INTERACTING PROTEIN"/>
    <property type="match status" value="1"/>
</dbReference>
<evidence type="ECO:0000256" key="2">
    <source>
        <dbReference type="ARBA" id="ARBA00006075"/>
    </source>
</evidence>
<feature type="compositionally biased region" description="Basic and acidic residues" evidence="7">
    <location>
        <begin position="39"/>
        <end position="52"/>
    </location>
</feature>
<name>A0A0L0VS02_9BASI</name>
<comment type="caution">
    <text evidence="9">The sequence shown here is derived from an EMBL/GenBank/DDBJ whole genome shotgun (WGS) entry which is preliminary data.</text>
</comment>
<dbReference type="PANTHER" id="PTHR13220">
    <property type="entry name" value="TIMELESS INTERACTING-RELATED"/>
    <property type="match status" value="1"/>
</dbReference>
<evidence type="ECO:0000259" key="8">
    <source>
        <dbReference type="Pfam" id="PF07962"/>
    </source>
</evidence>
<feature type="compositionally biased region" description="Basic and acidic residues" evidence="7">
    <location>
        <begin position="1"/>
        <end position="13"/>
    </location>
</feature>
<keyword evidence="10" id="KW-1185">Reference proteome</keyword>
<dbReference type="GO" id="GO:0031297">
    <property type="term" value="P:replication fork processing"/>
    <property type="evidence" value="ECO:0007669"/>
    <property type="project" value="UniProtKB-UniRule"/>
</dbReference>
<proteinExistence type="inferred from homology"/>
<dbReference type="GO" id="GO:0000076">
    <property type="term" value="P:DNA replication checkpoint signaling"/>
    <property type="evidence" value="ECO:0007669"/>
    <property type="project" value="UniProtKB-UniRule"/>
</dbReference>
<dbReference type="GO" id="GO:0031298">
    <property type="term" value="C:replication fork protection complex"/>
    <property type="evidence" value="ECO:0007669"/>
    <property type="project" value="TreeGrafter"/>
</dbReference>
<sequence length="345" mass="38543">MSEDSGDHREPATKTRRQQPRFLGDDEMEDTLDPGPSHSRLDHPQLETDSVDKYFQDLEGADDDDLALPAMLDHEAIEAALEAKKISTAAAAAADLDPFALISGDQPAKRKTNRRPIVKIDEDRLIDPKFGIPHLISLSQKFKPSGKGKEKEDLKRLIKLYRLWTHSMYPKGTFEDTIGTVEKLCHKRKMKDALRRWRDESSSAKPAKKKIKPDDSTTEVIDKEVTGGPESLITRTEAVNDVLNGIIDSLEPQTEEEGSNRPLFRPIDEEESDIEFPVDDDLCTFLDTVEDPSATTATTSAPPVDITTSTASVIGKKTQVDWMEDEDQFAEEEALLREAEAIDSI</sequence>